<dbReference type="AlphaFoldDB" id="A0A5D4KJF9"/>
<feature type="compositionally biased region" description="Basic and acidic residues" evidence="1">
    <location>
        <begin position="56"/>
        <end position="67"/>
    </location>
</feature>
<evidence type="ECO:0000313" key="2">
    <source>
        <dbReference type="EMBL" id="TYR77411.1"/>
    </source>
</evidence>
<protein>
    <submittedName>
        <fullName evidence="2">DUF2188 domain-containing protein</fullName>
    </submittedName>
</protein>
<evidence type="ECO:0000313" key="3">
    <source>
        <dbReference type="Proteomes" id="UP000323317"/>
    </source>
</evidence>
<dbReference type="EMBL" id="VTEH01000001">
    <property type="protein sequence ID" value="TYR77411.1"/>
    <property type="molecule type" value="Genomic_DNA"/>
</dbReference>
<gene>
    <name evidence="2" type="ORF">FZC79_00915</name>
</gene>
<dbReference type="RefSeq" id="WP_148945027.1">
    <property type="nucleotide sequence ID" value="NZ_JBNIKK010000007.1"/>
</dbReference>
<reference evidence="2 3" key="1">
    <citation type="submission" date="2019-08" db="EMBL/GenBank/DDBJ databases">
        <title>Bacillus genomes from the desert of Cuatro Cienegas, Coahuila.</title>
        <authorList>
            <person name="Olmedo-Alvarez G."/>
        </authorList>
    </citation>
    <scope>NUCLEOTIDE SEQUENCE [LARGE SCALE GENOMIC DNA]</scope>
    <source>
        <strain evidence="2 3">CH40_1T</strain>
    </source>
</reference>
<dbReference type="InterPro" id="IPR018691">
    <property type="entry name" value="DUF2188"/>
</dbReference>
<dbReference type="Proteomes" id="UP000323317">
    <property type="component" value="Unassembled WGS sequence"/>
</dbReference>
<dbReference type="Pfam" id="PF09954">
    <property type="entry name" value="DUF2188"/>
    <property type="match status" value="1"/>
</dbReference>
<accession>A0A5D4KJF9</accession>
<feature type="compositionally biased region" description="Low complexity" evidence="1">
    <location>
        <begin position="1"/>
        <end position="13"/>
    </location>
</feature>
<name>A0A5D4KJF9_9BACI</name>
<feature type="region of interest" description="Disordered" evidence="1">
    <location>
        <begin position="39"/>
        <end position="90"/>
    </location>
</feature>
<evidence type="ECO:0000256" key="1">
    <source>
        <dbReference type="SAM" id="MobiDB-lite"/>
    </source>
</evidence>
<sequence length="90" mass="10297">MANNNNNDQNNRNEYFEDRAGTDEARYHVVPHDKEGWAVKEEGNDDPVYTAGSKSDAVKEAKQRAEKSGTMAYVHSEHGQIEEQHNYKDE</sequence>
<organism evidence="2 3">
    <name type="scientific">Rossellomorea vietnamensis</name>
    <dbReference type="NCBI Taxonomy" id="218284"/>
    <lineage>
        <taxon>Bacteria</taxon>
        <taxon>Bacillati</taxon>
        <taxon>Bacillota</taxon>
        <taxon>Bacilli</taxon>
        <taxon>Bacillales</taxon>
        <taxon>Bacillaceae</taxon>
        <taxon>Rossellomorea</taxon>
    </lineage>
</organism>
<proteinExistence type="predicted"/>
<feature type="region of interest" description="Disordered" evidence="1">
    <location>
        <begin position="1"/>
        <end position="22"/>
    </location>
</feature>
<feature type="compositionally biased region" description="Basic and acidic residues" evidence="1">
    <location>
        <begin position="75"/>
        <end position="90"/>
    </location>
</feature>
<comment type="caution">
    <text evidence="2">The sequence shown here is derived from an EMBL/GenBank/DDBJ whole genome shotgun (WGS) entry which is preliminary data.</text>
</comment>